<dbReference type="InterPro" id="IPR013783">
    <property type="entry name" value="Ig-like_fold"/>
</dbReference>
<dbReference type="EMBL" id="CP001022">
    <property type="protein sequence ID" value="ACB61145.1"/>
    <property type="molecule type" value="Genomic_DNA"/>
</dbReference>
<dbReference type="RefSeq" id="WP_012370563.1">
    <property type="nucleotide sequence ID" value="NC_010556.1"/>
</dbReference>
<dbReference type="Pfam" id="PF00128">
    <property type="entry name" value="Alpha-amylase"/>
    <property type="match status" value="1"/>
</dbReference>
<dbReference type="Gene3D" id="3.20.20.80">
    <property type="entry name" value="Glycosidases"/>
    <property type="match status" value="1"/>
</dbReference>
<evidence type="ECO:0000256" key="1">
    <source>
        <dbReference type="ARBA" id="ARBA00022801"/>
    </source>
</evidence>
<dbReference type="InterPro" id="IPR017853">
    <property type="entry name" value="GH"/>
</dbReference>
<dbReference type="STRING" id="262543.Exig_1692"/>
<dbReference type="CAZy" id="CBM34">
    <property type="family name" value="Carbohydrate-Binding Module Family 34"/>
</dbReference>
<dbReference type="KEGG" id="esi:Exig_1692"/>
<dbReference type="Pfam" id="PF02903">
    <property type="entry name" value="Alpha-amylase_N"/>
    <property type="match status" value="1"/>
</dbReference>
<dbReference type="CAZy" id="GH13">
    <property type="family name" value="Glycoside Hydrolase Family 13"/>
</dbReference>
<dbReference type="Pfam" id="PF08533">
    <property type="entry name" value="Glyco_hydro_42C"/>
    <property type="match status" value="1"/>
</dbReference>
<evidence type="ECO:0000259" key="3">
    <source>
        <dbReference type="SMART" id="SM00642"/>
    </source>
</evidence>
<keyword evidence="1" id="KW-0378">Hydrolase</keyword>
<dbReference type="InterPro" id="IPR013739">
    <property type="entry name" value="Beta_galactosidase_C"/>
</dbReference>
<dbReference type="GO" id="GO:0006012">
    <property type="term" value="P:galactose metabolic process"/>
    <property type="evidence" value="ECO:0007669"/>
    <property type="project" value="InterPro"/>
</dbReference>
<name>B1YHH2_EXIS2</name>
<dbReference type="SMART" id="SM00642">
    <property type="entry name" value="Aamy"/>
    <property type="match status" value="1"/>
</dbReference>
<reference evidence="5" key="3">
    <citation type="submission" date="2008-04" db="EMBL/GenBank/DDBJ databases">
        <title>Complete sequence of chromosome of Exiguobacterium sibiricum 255-15.</title>
        <authorList>
            <consortium name="US DOE Joint Genome Institute"/>
            <person name="Copeland A."/>
            <person name="Lucas S."/>
            <person name="Lapidus A."/>
            <person name="Glavina del Rio T."/>
            <person name="Dalin E."/>
            <person name="Tice H."/>
            <person name="Bruce D."/>
            <person name="Goodwin L."/>
            <person name="Pitluck S."/>
            <person name="Kiss H."/>
            <person name="Chertkov O."/>
            <person name="Monk C."/>
            <person name="Brettin T."/>
            <person name="Detter J.C."/>
            <person name="Han C."/>
            <person name="Kuske C.R."/>
            <person name="Schmutz J."/>
            <person name="Larimer F."/>
            <person name="Land M."/>
            <person name="Hauser L."/>
            <person name="Kyrpides N."/>
            <person name="Mikhailova N."/>
            <person name="Vishnivetskaya T."/>
            <person name="Rodrigues D.F."/>
            <person name="Gilichinsky D."/>
            <person name="Tiedje J."/>
            <person name="Richardson P."/>
        </authorList>
    </citation>
    <scope>NUCLEOTIDE SEQUENCE [LARGE SCALE GENOMIC DNA]</scope>
    <source>
        <strain evidence="5">DSM 17290 / CIP 109462 / JCM 13490 / 255-15</strain>
    </source>
</reference>
<dbReference type="Proteomes" id="UP000001681">
    <property type="component" value="Chromosome"/>
</dbReference>
<keyword evidence="2" id="KW-0326">Glycosidase</keyword>
<dbReference type="Gene3D" id="2.60.40.10">
    <property type="entry name" value="Immunoglobulins"/>
    <property type="match status" value="1"/>
</dbReference>
<sequence>MNKAAVFHRALSPYVYTYDQEAVHIRLMSAKGDLDRIELIHGDPYEWDAEKEEDRDWNFDPDKEKFWKTETTDMTFAGSDATHDFWFVAIRPPKKRVRYGFNVHANGESAVYTERGWYDEVPLDHPGYYFAVPYMNAVDVFDAPSWVKDTVWYQIFPDRFANGDLTNDRPGTIAWGAEAPAFDNHFGGDFQGVIDHIDYLKELGITGIYFCPVFVAPSNHKYDTLDYLRLDPAFGTEETFREMIHLLHQNGIRILLDAVFNHVSVDHPAFQDVIAHGNESQYANWFMMDSFPVQSTPVPNYEVFAFEGNMPKLNTAHPDVKEYLLKVGRYWVEEFHVDGWRLDVASEVDHAFWREFRREVRAANPEAYIVGECWTDSQPWLLGDQFDAVMNYGLTEAFLTFFATNESTASEFSHAIVRNLNSNTMNVNEVMFNLVDSHDTPRALTRANGDRDRMKLLMLSLLTFTGSPVIYYGDEIGMTGGQDPDNRKCMVWDQAEQDRDLLAYITKLVDLRKSHPALANASGYQFEQMDDETASFLVRRQSDEATYLIGFNNGSEEIRFDLDKAAVDLMDGQRYLGTVTVRPLSGKILRVETT</sequence>
<dbReference type="InterPro" id="IPR045857">
    <property type="entry name" value="O16G_dom_2"/>
</dbReference>
<protein>
    <submittedName>
        <fullName evidence="4">Alpha amylase catalytic region</fullName>
    </submittedName>
</protein>
<dbReference type="HOGENOM" id="CLU_006462_6_2_9"/>
<evidence type="ECO:0000313" key="4">
    <source>
        <dbReference type="EMBL" id="ACB61145.1"/>
    </source>
</evidence>
<dbReference type="InterPro" id="IPR004185">
    <property type="entry name" value="Glyco_hydro_13_lg-like_dom"/>
</dbReference>
<reference evidence="4 5" key="2">
    <citation type="journal article" date="2008" name="BMC Genomics">
        <title>Architecture of thermal adaptation in an Exiguobacterium sibiricum strain isolated from 3 million year old permafrost: a genome and transcriptome approach.</title>
        <authorList>
            <person name="Rodrigues D.F."/>
            <person name="Ivanova N."/>
            <person name="He Z."/>
            <person name="Huebner M."/>
            <person name="Zhou J."/>
            <person name="Tiedje J.M."/>
        </authorList>
    </citation>
    <scope>NUCLEOTIDE SEQUENCE [LARGE SCALE GENOMIC DNA]</scope>
    <source>
        <strain evidence="5">DSM 17290 / CIP 109462 / JCM 13490 / 255-15</strain>
    </source>
</reference>
<dbReference type="CDD" id="cd02857">
    <property type="entry name" value="E_set_CDase_PDE_N"/>
    <property type="match status" value="1"/>
</dbReference>
<dbReference type="OrthoDB" id="9805159at2"/>
<feature type="domain" description="Glycosyl hydrolase family 13 catalytic" evidence="3">
    <location>
        <begin position="154"/>
        <end position="512"/>
    </location>
</feature>
<organism evidence="4 5">
    <name type="scientific">Exiguobacterium sibiricum (strain DSM 17290 / CCUG 55495 / CIP 109462 / JCM 13490 / 255-15)</name>
    <dbReference type="NCBI Taxonomy" id="262543"/>
    <lineage>
        <taxon>Bacteria</taxon>
        <taxon>Bacillati</taxon>
        <taxon>Bacillota</taxon>
        <taxon>Bacilli</taxon>
        <taxon>Bacillales</taxon>
        <taxon>Bacillales Family XII. Incertae Sedis</taxon>
        <taxon>Exiguobacterium</taxon>
    </lineage>
</organism>
<dbReference type="Gene3D" id="3.90.400.10">
    <property type="entry name" value="Oligo-1,6-glucosidase, Domain 2"/>
    <property type="match status" value="1"/>
</dbReference>
<dbReference type="CDD" id="cd11338">
    <property type="entry name" value="AmyAc_CMD"/>
    <property type="match status" value="1"/>
</dbReference>
<evidence type="ECO:0000256" key="2">
    <source>
        <dbReference type="ARBA" id="ARBA00023295"/>
    </source>
</evidence>
<gene>
    <name evidence="4" type="ordered locus">Exig_1692</name>
</gene>
<proteinExistence type="predicted"/>
<accession>B1YHH2</accession>
<reference evidence="4 5" key="1">
    <citation type="journal article" date="2006" name="Extremophiles">
        <title>Characterization of Exiguobacterium isolates from the Siberian permafrost. Description of Exiguobacterium sibiricum sp. nov.</title>
        <authorList>
            <person name="Rodrigues D.F."/>
            <person name="Goris J."/>
            <person name="Vishnivetskaya T."/>
            <person name="Gilichinsky D."/>
            <person name="Thomashow M.F."/>
            <person name="Tiedje J.M."/>
        </authorList>
    </citation>
    <scope>NUCLEOTIDE SEQUENCE [LARGE SCALE GENOMIC DNA]</scope>
    <source>
        <strain evidence="5">DSM 17290 / CIP 109462 / JCM 13490 / 255-15</strain>
    </source>
</reference>
<dbReference type="AlphaFoldDB" id="B1YHH2"/>
<dbReference type="GO" id="GO:0004565">
    <property type="term" value="F:beta-galactosidase activity"/>
    <property type="evidence" value="ECO:0007669"/>
    <property type="project" value="InterPro"/>
</dbReference>
<dbReference type="InterPro" id="IPR006047">
    <property type="entry name" value="GH13_cat_dom"/>
</dbReference>
<evidence type="ECO:0000313" key="5">
    <source>
        <dbReference type="Proteomes" id="UP000001681"/>
    </source>
</evidence>
<dbReference type="PANTHER" id="PTHR10357:SF210">
    <property type="entry name" value="MALTODEXTRIN GLUCOSIDASE"/>
    <property type="match status" value="1"/>
</dbReference>
<dbReference type="SUPFAM" id="SSF51445">
    <property type="entry name" value="(Trans)glycosidases"/>
    <property type="match status" value="1"/>
</dbReference>
<dbReference type="PANTHER" id="PTHR10357">
    <property type="entry name" value="ALPHA-AMYLASE FAMILY MEMBER"/>
    <property type="match status" value="1"/>
</dbReference>
<dbReference type="eggNOG" id="COG0366">
    <property type="taxonomic scope" value="Bacteria"/>
</dbReference>
<keyword evidence="5" id="KW-1185">Reference proteome</keyword>